<keyword evidence="1" id="KW-1133">Transmembrane helix</keyword>
<organism evidence="2 3">
    <name type="scientific">Solanum commersonii</name>
    <name type="common">Commerson's wild potato</name>
    <name type="synonym">Commerson's nightshade</name>
    <dbReference type="NCBI Taxonomy" id="4109"/>
    <lineage>
        <taxon>Eukaryota</taxon>
        <taxon>Viridiplantae</taxon>
        <taxon>Streptophyta</taxon>
        <taxon>Embryophyta</taxon>
        <taxon>Tracheophyta</taxon>
        <taxon>Spermatophyta</taxon>
        <taxon>Magnoliopsida</taxon>
        <taxon>eudicotyledons</taxon>
        <taxon>Gunneridae</taxon>
        <taxon>Pentapetalae</taxon>
        <taxon>asterids</taxon>
        <taxon>lamiids</taxon>
        <taxon>Solanales</taxon>
        <taxon>Solanaceae</taxon>
        <taxon>Solanoideae</taxon>
        <taxon>Solaneae</taxon>
        <taxon>Solanum</taxon>
    </lineage>
</organism>
<sequence length="67" mass="8048">MTLDRKEWRSRIKVEVLVCDTYSLMLFTEFHFSQYSIDVIVSFVDYTLSFLLDVMFYTFVSSPSTWI</sequence>
<evidence type="ECO:0000313" key="2">
    <source>
        <dbReference type="EMBL" id="KAG5622399.1"/>
    </source>
</evidence>
<dbReference type="EMBL" id="JACXVP010000002">
    <property type="protein sequence ID" value="KAG5622399.1"/>
    <property type="molecule type" value="Genomic_DNA"/>
</dbReference>
<proteinExistence type="predicted"/>
<keyword evidence="1" id="KW-0472">Membrane</keyword>
<keyword evidence="1" id="KW-0812">Transmembrane</keyword>
<reference evidence="2 3" key="1">
    <citation type="submission" date="2020-09" db="EMBL/GenBank/DDBJ databases">
        <title>De no assembly of potato wild relative species, Solanum commersonii.</title>
        <authorList>
            <person name="Cho K."/>
        </authorList>
    </citation>
    <scope>NUCLEOTIDE SEQUENCE [LARGE SCALE GENOMIC DNA]</scope>
    <source>
        <strain evidence="2">LZ3.2</strain>
        <tissue evidence="2">Leaf</tissue>
    </source>
</reference>
<dbReference type="AlphaFoldDB" id="A0A9J6AEL7"/>
<gene>
    <name evidence="2" type="ORF">H5410_007617</name>
</gene>
<comment type="caution">
    <text evidence="2">The sequence shown here is derived from an EMBL/GenBank/DDBJ whole genome shotgun (WGS) entry which is preliminary data.</text>
</comment>
<feature type="transmembrane region" description="Helical" evidence="1">
    <location>
        <begin position="39"/>
        <end position="60"/>
    </location>
</feature>
<evidence type="ECO:0000313" key="3">
    <source>
        <dbReference type="Proteomes" id="UP000824120"/>
    </source>
</evidence>
<dbReference type="Proteomes" id="UP000824120">
    <property type="component" value="Chromosome 2"/>
</dbReference>
<accession>A0A9J6AEL7</accession>
<name>A0A9J6AEL7_SOLCO</name>
<protein>
    <submittedName>
        <fullName evidence="2">Uncharacterized protein</fullName>
    </submittedName>
</protein>
<evidence type="ECO:0000256" key="1">
    <source>
        <dbReference type="SAM" id="Phobius"/>
    </source>
</evidence>
<keyword evidence="3" id="KW-1185">Reference proteome</keyword>